<feature type="transmembrane region" description="Helical" evidence="6">
    <location>
        <begin position="76"/>
        <end position="101"/>
    </location>
</feature>
<keyword evidence="3 6" id="KW-0812">Transmembrane</keyword>
<feature type="transmembrane region" description="Helical" evidence="6">
    <location>
        <begin position="121"/>
        <end position="141"/>
    </location>
</feature>
<evidence type="ECO:0000256" key="1">
    <source>
        <dbReference type="ARBA" id="ARBA00004127"/>
    </source>
</evidence>
<dbReference type="InterPro" id="IPR019402">
    <property type="entry name" value="CWH43_N"/>
</dbReference>
<feature type="transmembrane region" description="Helical" evidence="6">
    <location>
        <begin position="276"/>
        <end position="299"/>
    </location>
</feature>
<keyword evidence="9" id="KW-1185">Reference proteome</keyword>
<sequence>MALVKSGTIAIKTKNMLGVNLSISFIQAAYNSIKNWTKLFYKIMDIPKVIELVCLFDRDDDDIVCKIVPSLFNRSLWLLPVVTVSLVLMTFSTTYGIAVGLNHTQAVFPYVTKTGSAVPERGIFTIGIIIAAILFCMNIEIRYEYVRLNFSQMSLTPAEKARWMTTNTMTLYLSHISVFGLFMLASFQIDTMNVPHHLGAFLTFVFGPVCCWLHSAITWKTYKEERKTEFLITFLCQIAMSFVSTCLLIIFSGSFGSYKHQRLLQGSTQTDTLRDVFLTSTISEWLLAISIILFLLTFIPGFKKMEFDGIVTKWKAPGSEKSVLCGRILGCCNV</sequence>
<accession>A0A6J8BTW3</accession>
<dbReference type="GO" id="GO:0012505">
    <property type="term" value="C:endomembrane system"/>
    <property type="evidence" value="ECO:0007669"/>
    <property type="project" value="UniProtKB-SubCell"/>
</dbReference>
<evidence type="ECO:0000259" key="7">
    <source>
        <dbReference type="Pfam" id="PF10277"/>
    </source>
</evidence>
<dbReference type="InterPro" id="IPR050911">
    <property type="entry name" value="DRAM/TMEM150_Autophagy_Mod"/>
</dbReference>
<evidence type="ECO:0000313" key="8">
    <source>
        <dbReference type="EMBL" id="CAC5387092.1"/>
    </source>
</evidence>
<evidence type="ECO:0000256" key="3">
    <source>
        <dbReference type="ARBA" id="ARBA00022692"/>
    </source>
</evidence>
<feature type="domain" description="CWH43-like N-terminal" evidence="7">
    <location>
        <begin position="76"/>
        <end position="304"/>
    </location>
</feature>
<keyword evidence="5 6" id="KW-0472">Membrane</keyword>
<reference evidence="8 9" key="1">
    <citation type="submission" date="2020-06" db="EMBL/GenBank/DDBJ databases">
        <authorList>
            <person name="Li R."/>
            <person name="Bekaert M."/>
        </authorList>
    </citation>
    <scope>NUCLEOTIDE SEQUENCE [LARGE SCALE GENOMIC DNA]</scope>
    <source>
        <strain evidence="9">wild</strain>
    </source>
</reference>
<dbReference type="AlphaFoldDB" id="A0A6J8BTW3"/>
<protein>
    <submittedName>
        <fullName evidence="8">DRAM2</fullName>
    </submittedName>
</protein>
<dbReference type="Pfam" id="PF10277">
    <property type="entry name" value="Frag1"/>
    <property type="match status" value="1"/>
</dbReference>
<dbReference type="OrthoDB" id="6095392at2759"/>
<dbReference type="PANTHER" id="PTHR21324">
    <property type="entry name" value="FASTING-INDUCIBLE INTEGRAL MEMBRANE PROTEIN TM6P1-RELATED"/>
    <property type="match status" value="1"/>
</dbReference>
<comment type="subcellular location">
    <subcellularLocation>
        <location evidence="1">Endomembrane system</location>
        <topology evidence="1">Multi-pass membrane protein</topology>
    </subcellularLocation>
</comment>
<feature type="transmembrane region" description="Helical" evidence="6">
    <location>
        <begin position="231"/>
        <end position="256"/>
    </location>
</feature>
<organism evidence="8 9">
    <name type="scientific">Mytilus coruscus</name>
    <name type="common">Sea mussel</name>
    <dbReference type="NCBI Taxonomy" id="42192"/>
    <lineage>
        <taxon>Eukaryota</taxon>
        <taxon>Metazoa</taxon>
        <taxon>Spiralia</taxon>
        <taxon>Lophotrochozoa</taxon>
        <taxon>Mollusca</taxon>
        <taxon>Bivalvia</taxon>
        <taxon>Autobranchia</taxon>
        <taxon>Pteriomorphia</taxon>
        <taxon>Mytilida</taxon>
        <taxon>Mytiloidea</taxon>
        <taxon>Mytilidae</taxon>
        <taxon>Mytilinae</taxon>
        <taxon>Mytilus</taxon>
    </lineage>
</organism>
<evidence type="ECO:0000256" key="4">
    <source>
        <dbReference type="ARBA" id="ARBA00022989"/>
    </source>
</evidence>
<dbReference type="EMBL" id="CACVKT020003965">
    <property type="protein sequence ID" value="CAC5387092.1"/>
    <property type="molecule type" value="Genomic_DNA"/>
</dbReference>
<comment type="similarity">
    <text evidence="2">Belongs to the DRAM/TMEM150 family.</text>
</comment>
<feature type="transmembrane region" description="Helical" evidence="6">
    <location>
        <begin position="170"/>
        <end position="189"/>
    </location>
</feature>
<dbReference type="Proteomes" id="UP000507470">
    <property type="component" value="Unassembled WGS sequence"/>
</dbReference>
<keyword evidence="4 6" id="KW-1133">Transmembrane helix</keyword>
<proteinExistence type="inferred from homology"/>
<evidence type="ECO:0000313" key="9">
    <source>
        <dbReference type="Proteomes" id="UP000507470"/>
    </source>
</evidence>
<evidence type="ECO:0000256" key="6">
    <source>
        <dbReference type="SAM" id="Phobius"/>
    </source>
</evidence>
<evidence type="ECO:0000256" key="2">
    <source>
        <dbReference type="ARBA" id="ARBA00006565"/>
    </source>
</evidence>
<evidence type="ECO:0000256" key="5">
    <source>
        <dbReference type="ARBA" id="ARBA00023136"/>
    </source>
</evidence>
<gene>
    <name evidence="8" type="ORF">MCOR_22464</name>
</gene>
<name>A0A6J8BTW3_MYTCO</name>
<feature type="transmembrane region" description="Helical" evidence="6">
    <location>
        <begin position="201"/>
        <end position="219"/>
    </location>
</feature>
<dbReference type="PANTHER" id="PTHR21324:SF2">
    <property type="entry name" value="EG:22E5.9 PROTEIN"/>
    <property type="match status" value="1"/>
</dbReference>